<dbReference type="InterPro" id="IPR041154">
    <property type="entry name" value="AglB_P1"/>
</dbReference>
<evidence type="ECO:0000256" key="15">
    <source>
        <dbReference type="ARBA" id="ARBA00030679"/>
    </source>
</evidence>
<feature type="transmembrane region" description="Helical" evidence="18">
    <location>
        <begin position="270"/>
        <end position="290"/>
    </location>
</feature>
<feature type="transmembrane region" description="Helical" evidence="18">
    <location>
        <begin position="222"/>
        <end position="239"/>
    </location>
</feature>
<comment type="similarity">
    <text evidence="5">Belongs to the STT3 family.</text>
</comment>
<feature type="transmembrane region" description="Helical" evidence="18">
    <location>
        <begin position="449"/>
        <end position="474"/>
    </location>
</feature>
<feature type="transmembrane region" description="Helical" evidence="18">
    <location>
        <begin position="486"/>
        <end position="508"/>
    </location>
</feature>
<organism evidence="22 23">
    <name type="scientific">Halomarina rubra</name>
    <dbReference type="NCBI Taxonomy" id="2071873"/>
    <lineage>
        <taxon>Archaea</taxon>
        <taxon>Methanobacteriati</taxon>
        <taxon>Methanobacteriota</taxon>
        <taxon>Stenosarchaea group</taxon>
        <taxon>Halobacteria</taxon>
        <taxon>Halobacteriales</taxon>
        <taxon>Natronomonadaceae</taxon>
        <taxon>Halomarina</taxon>
    </lineage>
</organism>
<comment type="cofactor">
    <cofactor evidence="1">
        <name>Mn(2+)</name>
        <dbReference type="ChEBI" id="CHEBI:29035"/>
    </cofactor>
</comment>
<evidence type="ECO:0000256" key="4">
    <source>
        <dbReference type="ARBA" id="ARBA00004922"/>
    </source>
</evidence>
<feature type="transmembrane region" description="Helical" evidence="18">
    <location>
        <begin position="180"/>
        <end position="201"/>
    </location>
</feature>
<dbReference type="EC" id="2.4.99.21" evidence="6"/>
<feature type="transmembrane region" description="Helical" evidence="18">
    <location>
        <begin position="426"/>
        <end position="443"/>
    </location>
</feature>
<evidence type="ECO:0000313" key="23">
    <source>
        <dbReference type="Proteomes" id="UP001597187"/>
    </source>
</evidence>
<comment type="subcellular location">
    <subcellularLocation>
        <location evidence="3">Cell membrane</location>
        <topology evidence="3">Multi-pass membrane protein</topology>
    </subcellularLocation>
</comment>
<evidence type="ECO:0000256" key="10">
    <source>
        <dbReference type="ARBA" id="ARBA00022723"/>
    </source>
</evidence>
<comment type="pathway">
    <text evidence="4">Protein modification; protein glycosylation.</text>
</comment>
<evidence type="ECO:0000256" key="12">
    <source>
        <dbReference type="ARBA" id="ARBA00022989"/>
    </source>
</evidence>
<evidence type="ECO:0000256" key="9">
    <source>
        <dbReference type="ARBA" id="ARBA00022692"/>
    </source>
</evidence>
<keyword evidence="10" id="KW-0479">Metal-binding</keyword>
<evidence type="ECO:0000256" key="3">
    <source>
        <dbReference type="ARBA" id="ARBA00004651"/>
    </source>
</evidence>
<dbReference type="RefSeq" id="WP_250875445.1">
    <property type="nucleotide sequence ID" value="NZ_JALXFV010000008.1"/>
</dbReference>
<feature type="domain" description="Oligosaccharyl transferase STT3 N-terminal" evidence="19">
    <location>
        <begin position="37"/>
        <end position="350"/>
    </location>
</feature>
<dbReference type="Gene3D" id="3.40.50.12610">
    <property type="match status" value="1"/>
</dbReference>
<evidence type="ECO:0000256" key="6">
    <source>
        <dbReference type="ARBA" id="ARBA00012602"/>
    </source>
</evidence>
<evidence type="ECO:0000256" key="5">
    <source>
        <dbReference type="ARBA" id="ARBA00010810"/>
    </source>
</evidence>
<evidence type="ECO:0000259" key="20">
    <source>
        <dbReference type="Pfam" id="PF18079"/>
    </source>
</evidence>
<comment type="catalytic activity">
    <reaction evidence="16">
        <text>an archaeal dolichyl phosphooligosaccharide + [protein]-L-asparagine = an archaeal dolichyl phosphate + a glycoprotein with the oligosaccharide chain attached by N-beta-D-glycosyl linkage to a protein L-asparagine.</text>
        <dbReference type="EC" id="2.4.99.21"/>
    </reaction>
</comment>
<feature type="transmembrane region" description="Helical" evidence="18">
    <location>
        <begin position="401"/>
        <end position="419"/>
    </location>
</feature>
<evidence type="ECO:0000256" key="18">
    <source>
        <dbReference type="SAM" id="Phobius"/>
    </source>
</evidence>
<protein>
    <recommendedName>
        <fullName evidence="6">dolichyl-phosphooligosaccharide-protein glycotransferase</fullName>
        <ecNumber evidence="6">2.4.99.21</ecNumber>
    </recommendedName>
    <alternativeName>
        <fullName evidence="15">Oligosaccharyl transferase</fullName>
    </alternativeName>
</protein>
<dbReference type="InterPro" id="IPR003674">
    <property type="entry name" value="Oligo_trans_STT3"/>
</dbReference>
<dbReference type="GO" id="GO:0046872">
    <property type="term" value="F:metal ion binding"/>
    <property type="evidence" value="ECO:0007669"/>
    <property type="project" value="UniProtKB-KW"/>
</dbReference>
<feature type="transmembrane region" description="Helical" evidence="18">
    <location>
        <begin position="124"/>
        <end position="145"/>
    </location>
</feature>
<keyword evidence="13 18" id="KW-0472">Membrane</keyword>
<evidence type="ECO:0000256" key="2">
    <source>
        <dbReference type="ARBA" id="ARBA00001946"/>
    </source>
</evidence>
<feature type="transmembrane region" description="Helical" evidence="18">
    <location>
        <begin position="245"/>
        <end position="263"/>
    </location>
</feature>
<dbReference type="Pfam" id="PF02516">
    <property type="entry name" value="STT3"/>
    <property type="match status" value="1"/>
</dbReference>
<feature type="transmembrane region" description="Helical" evidence="18">
    <location>
        <begin position="152"/>
        <end position="174"/>
    </location>
</feature>
<comment type="cofactor">
    <cofactor evidence="2">
        <name>Mg(2+)</name>
        <dbReference type="ChEBI" id="CHEBI:18420"/>
    </cofactor>
</comment>
<dbReference type="Gene3D" id="2.60.40.3390">
    <property type="match status" value="1"/>
</dbReference>
<dbReference type="EMBL" id="JBHUDC010000008">
    <property type="protein sequence ID" value="MFD1515531.1"/>
    <property type="molecule type" value="Genomic_DNA"/>
</dbReference>
<dbReference type="AlphaFoldDB" id="A0ABD6B0E2"/>
<feature type="transmembrane region" description="Helical" evidence="18">
    <location>
        <begin position="333"/>
        <end position="354"/>
    </location>
</feature>
<accession>A0ABD6B0E2</accession>
<dbReference type="InterPro" id="IPR054479">
    <property type="entry name" value="AglB-like_core"/>
</dbReference>
<evidence type="ECO:0000256" key="1">
    <source>
        <dbReference type="ARBA" id="ARBA00001936"/>
    </source>
</evidence>
<dbReference type="GO" id="GO:0016757">
    <property type="term" value="F:glycosyltransferase activity"/>
    <property type="evidence" value="ECO:0007669"/>
    <property type="project" value="UniProtKB-KW"/>
</dbReference>
<dbReference type="Proteomes" id="UP001597187">
    <property type="component" value="Unassembled WGS sequence"/>
</dbReference>
<feature type="domain" description="Archaeal glycosylation protein B peripheral" evidence="20">
    <location>
        <begin position="822"/>
        <end position="927"/>
    </location>
</feature>
<dbReference type="InterPro" id="IPR026410">
    <property type="entry name" value="OlisacTrfase_arch"/>
</dbReference>
<gene>
    <name evidence="22" type="ORF">ACFSBT_19815</name>
</gene>
<feature type="compositionally biased region" description="Polar residues" evidence="17">
    <location>
        <begin position="942"/>
        <end position="967"/>
    </location>
</feature>
<dbReference type="Pfam" id="PF18079">
    <property type="entry name" value="AglB_L1"/>
    <property type="match status" value="1"/>
</dbReference>
<evidence type="ECO:0000259" key="21">
    <source>
        <dbReference type="Pfam" id="PF22627"/>
    </source>
</evidence>
<keyword evidence="8 22" id="KW-0808">Transferase</keyword>
<evidence type="ECO:0000256" key="7">
    <source>
        <dbReference type="ARBA" id="ARBA00022676"/>
    </source>
</evidence>
<dbReference type="GO" id="GO:0005886">
    <property type="term" value="C:plasma membrane"/>
    <property type="evidence" value="ECO:0007669"/>
    <property type="project" value="UniProtKB-SubCell"/>
</dbReference>
<sequence length="1019" mass="109971">MSQPTEREDGLAFDADSVLGRVRELYHIPAVALLLVFMLWNRVKTWENFSVDGEFMFRGNDAWYHLRSTSYVVENFPFTMPFDPWTNFPTGTSSGQFGTLFDQLVAAGALVLGLFMPQDQATTVALLFAPAVFGTAVGIPAYFLAKRFGGRLGGVVAVLVLALTPGAFLFRSLVGFSDHHIAEVLFQVIAVLAVMVAVSVAQRDLPVYEQFRAREWSALRPTLLYSVLAGVALALYVWVWPPAIFFVSVLGLFFLVHTVVVFLKGRSPEHVAVAGVVMSVVAGLLSVVKVSEFALSASNFSLLQPLAFFGLAAVLAAFAALARAVEGRSDSRLTFPGVIVGAFAAIALVAWLAVPDTFSFFVDQFLRIYGLDADAAVRTVNEAQPVPLGEAGQFFAERYRFTFFIAGVGAVVLLAKYLLDDEPRGESLLLVTWFVLMILATLTQNRFDYYLAVPIATLTAFVVGYVVDLVGLSATEGVSDLDAAQVMTVFVVVLVVVAPFIAFTGPVLSDPGAVTVQSSQSADFNSPGEVTSWDSSLEWLANSTPTEGQYGSSNADNAPMEYYGQFAQTEDFEYPDGAYGVMSWWDYGHFITVEGERIPNANPFQQSASTAANFLLSTNESEATDFVDDEAEGTRYVMIDWKLADPRSSKYTAPTAFDNLGVNAYPSQANGGQNVLIENAIYTENPFTGQPQIYRYVRTQQHYDSMRTRLYQFHGSAVSPRGPNGEVLVLDWQNRELQTPQGPTSAVPATPNGNITETFKTFSSMEEAEAYVANDTTSQIGGIQGVPTEYVPALEHYRLVHVSEETNQRVGPWVKTFERVDGATVEGTGPANATVSASVQLRIPTQNGTQSETFTYVQQAETDENGQFTMTLPYSSTGYDEFGPENGHTNVSVRATGAYEFRSVEQGENLAQTVYNASADVSEAQVLGEDDSTVQVDLGEGTTIQPPGNRTSENETAAPSDDVPTNESATDDGSNASNASSGTNATTTNGTDGTNASGNDSTATALDARAALVADARVA</sequence>
<dbReference type="PANTHER" id="PTHR13872">
    <property type="entry name" value="DOLICHYL-DIPHOSPHOOLIGOSACCHARIDE--PROTEIN GLYCOSYLTRANSFERASE SUBUNIT"/>
    <property type="match status" value="1"/>
</dbReference>
<dbReference type="InterPro" id="IPR048307">
    <property type="entry name" value="STT3_N"/>
</dbReference>
<evidence type="ECO:0000256" key="13">
    <source>
        <dbReference type="ARBA" id="ARBA00023136"/>
    </source>
</evidence>
<keyword evidence="14" id="KW-0464">Manganese</keyword>
<dbReference type="NCBIfam" id="TIGR04154">
    <property type="entry name" value="archaeo_STT3"/>
    <property type="match status" value="1"/>
</dbReference>
<feature type="compositionally biased region" description="Low complexity" evidence="17">
    <location>
        <begin position="971"/>
        <end position="1001"/>
    </location>
</feature>
<evidence type="ECO:0000256" key="8">
    <source>
        <dbReference type="ARBA" id="ARBA00022679"/>
    </source>
</evidence>
<keyword evidence="23" id="KW-1185">Reference proteome</keyword>
<evidence type="ECO:0000256" key="17">
    <source>
        <dbReference type="SAM" id="MobiDB-lite"/>
    </source>
</evidence>
<keyword evidence="7" id="KW-0328">Glycosyltransferase</keyword>
<feature type="region of interest" description="Disordered" evidence="17">
    <location>
        <begin position="930"/>
        <end position="1001"/>
    </location>
</feature>
<dbReference type="PANTHER" id="PTHR13872:SF1">
    <property type="entry name" value="DOLICHYL-DIPHOSPHOOLIGOSACCHARIDE--PROTEIN GLYCOSYLTRANSFERASE SUBUNIT STT3B"/>
    <property type="match status" value="1"/>
</dbReference>
<evidence type="ECO:0000313" key="22">
    <source>
        <dbReference type="EMBL" id="MFD1515531.1"/>
    </source>
</evidence>
<feature type="transmembrane region" description="Helical" evidence="18">
    <location>
        <begin position="302"/>
        <end position="321"/>
    </location>
</feature>
<evidence type="ECO:0000259" key="19">
    <source>
        <dbReference type="Pfam" id="PF02516"/>
    </source>
</evidence>
<proteinExistence type="inferred from homology"/>
<comment type="caution">
    <text evidence="22">The sequence shown here is derived from an EMBL/GenBank/DDBJ whole genome shotgun (WGS) entry which is preliminary data.</text>
</comment>
<keyword evidence="12 18" id="KW-1133">Transmembrane helix</keyword>
<evidence type="ECO:0000256" key="14">
    <source>
        <dbReference type="ARBA" id="ARBA00023211"/>
    </source>
</evidence>
<name>A0ABD6B0E2_9EURY</name>
<evidence type="ECO:0000256" key="16">
    <source>
        <dbReference type="ARBA" id="ARBA00034066"/>
    </source>
</evidence>
<reference evidence="22 23" key="1">
    <citation type="journal article" date="2019" name="Int. J. Syst. Evol. Microbiol.">
        <title>The Global Catalogue of Microorganisms (GCM) 10K type strain sequencing project: providing services to taxonomists for standard genome sequencing and annotation.</title>
        <authorList>
            <consortium name="The Broad Institute Genomics Platform"/>
            <consortium name="The Broad Institute Genome Sequencing Center for Infectious Disease"/>
            <person name="Wu L."/>
            <person name="Ma J."/>
        </authorList>
    </citation>
    <scope>NUCLEOTIDE SEQUENCE [LARGE SCALE GENOMIC DNA]</scope>
    <source>
        <strain evidence="22 23">CGMCC 1.12563</strain>
    </source>
</reference>
<dbReference type="Pfam" id="PF22627">
    <property type="entry name" value="AglB_core-like"/>
    <property type="match status" value="1"/>
</dbReference>
<keyword evidence="11" id="KW-0460">Magnesium</keyword>
<feature type="domain" description="AglB-like core" evidence="21">
    <location>
        <begin position="532"/>
        <end position="643"/>
    </location>
</feature>
<keyword evidence="9 18" id="KW-0812">Transmembrane</keyword>
<evidence type="ECO:0000256" key="11">
    <source>
        <dbReference type="ARBA" id="ARBA00022842"/>
    </source>
</evidence>